<gene>
    <name evidence="1" type="ORF">ACFY35_12685</name>
</gene>
<dbReference type="EMBL" id="JBIAZU010000002">
    <property type="protein sequence ID" value="MFF5290296.1"/>
    <property type="molecule type" value="Genomic_DNA"/>
</dbReference>
<dbReference type="SUPFAM" id="SSF54427">
    <property type="entry name" value="NTF2-like"/>
    <property type="match status" value="1"/>
</dbReference>
<keyword evidence="2" id="KW-1185">Reference proteome</keyword>
<evidence type="ECO:0000313" key="1">
    <source>
        <dbReference type="EMBL" id="MFF5290296.1"/>
    </source>
</evidence>
<dbReference type="RefSeq" id="WP_020510914.1">
    <property type="nucleotide sequence ID" value="NZ_JBIAZU010000002.1"/>
</dbReference>
<organism evidence="1 2">
    <name type="scientific">Paractinoplanes globisporus</name>
    <dbReference type="NCBI Taxonomy" id="113565"/>
    <lineage>
        <taxon>Bacteria</taxon>
        <taxon>Bacillati</taxon>
        <taxon>Actinomycetota</taxon>
        <taxon>Actinomycetes</taxon>
        <taxon>Micromonosporales</taxon>
        <taxon>Micromonosporaceae</taxon>
        <taxon>Paractinoplanes</taxon>
    </lineage>
</organism>
<dbReference type="Proteomes" id="UP001602245">
    <property type="component" value="Unassembled WGS sequence"/>
</dbReference>
<reference evidence="1 2" key="1">
    <citation type="submission" date="2024-10" db="EMBL/GenBank/DDBJ databases">
        <title>The Natural Products Discovery Center: Release of the First 8490 Sequenced Strains for Exploring Actinobacteria Biosynthetic Diversity.</title>
        <authorList>
            <person name="Kalkreuter E."/>
            <person name="Kautsar S.A."/>
            <person name="Yang D."/>
            <person name="Bader C.D."/>
            <person name="Teijaro C.N."/>
            <person name="Fluegel L."/>
            <person name="Davis C.M."/>
            <person name="Simpson J.R."/>
            <person name="Lauterbach L."/>
            <person name="Steele A.D."/>
            <person name="Gui C."/>
            <person name="Meng S."/>
            <person name="Li G."/>
            <person name="Viehrig K."/>
            <person name="Ye F."/>
            <person name="Su P."/>
            <person name="Kiefer A.F."/>
            <person name="Nichols A."/>
            <person name="Cepeda A.J."/>
            <person name="Yan W."/>
            <person name="Fan B."/>
            <person name="Jiang Y."/>
            <person name="Adhikari A."/>
            <person name="Zheng C.-J."/>
            <person name="Schuster L."/>
            <person name="Cowan T.M."/>
            <person name="Smanski M.J."/>
            <person name="Chevrette M.G."/>
            <person name="De Carvalho L.P.S."/>
            <person name="Shen B."/>
        </authorList>
    </citation>
    <scope>NUCLEOTIDE SEQUENCE [LARGE SCALE GENOMIC DNA]</scope>
    <source>
        <strain evidence="1 2">NPDC000087</strain>
    </source>
</reference>
<comment type="caution">
    <text evidence="1">The sequence shown here is derived from an EMBL/GenBank/DDBJ whole genome shotgun (WGS) entry which is preliminary data.</text>
</comment>
<evidence type="ECO:0000313" key="2">
    <source>
        <dbReference type="Proteomes" id="UP001602245"/>
    </source>
</evidence>
<proteinExistence type="predicted"/>
<protein>
    <recommendedName>
        <fullName evidence="3">SnoaL-like domain-containing protein</fullName>
    </recommendedName>
</protein>
<sequence length="136" mass="14996">MTLLDPNALADRYVTMWVEPDPAMRRKIIEELWAPDGVHLLEPPEEARAAADRLGVGVIFEAAGHDAIERRVTAAYDDFVAGQGFTFRSPGDARRIRDTVMFRWESVQKGEVVGGGTEFLILDAGGRIAADHMFPG</sequence>
<name>A0ABW6WDN0_9ACTN</name>
<dbReference type="Gene3D" id="3.10.450.50">
    <property type="match status" value="1"/>
</dbReference>
<evidence type="ECO:0008006" key="3">
    <source>
        <dbReference type="Google" id="ProtNLM"/>
    </source>
</evidence>
<accession>A0ABW6WDN0</accession>
<dbReference type="InterPro" id="IPR032710">
    <property type="entry name" value="NTF2-like_dom_sf"/>
</dbReference>